<dbReference type="InterPro" id="IPR050553">
    <property type="entry name" value="Thioredoxin_ResA/DsbE_sf"/>
</dbReference>
<gene>
    <name evidence="7" type="ORF">HER31_17265</name>
</gene>
<feature type="domain" description="Thioredoxin" evidence="6">
    <location>
        <begin position="37"/>
        <end position="178"/>
    </location>
</feature>
<dbReference type="PANTHER" id="PTHR42852">
    <property type="entry name" value="THIOL:DISULFIDE INTERCHANGE PROTEIN DSBE"/>
    <property type="match status" value="1"/>
</dbReference>
<comment type="subcellular location">
    <subcellularLocation>
        <location evidence="1">Cell envelope</location>
    </subcellularLocation>
</comment>
<keyword evidence="3" id="KW-1015">Disulfide bond</keyword>
<dbReference type="RefSeq" id="WP_168662509.1">
    <property type="nucleotide sequence ID" value="NZ_CP051180.1"/>
</dbReference>
<dbReference type="Pfam" id="PF08534">
    <property type="entry name" value="Redoxin"/>
    <property type="match status" value="1"/>
</dbReference>
<dbReference type="GO" id="GO:0017004">
    <property type="term" value="P:cytochrome complex assembly"/>
    <property type="evidence" value="ECO:0007669"/>
    <property type="project" value="UniProtKB-KW"/>
</dbReference>
<evidence type="ECO:0000313" key="7">
    <source>
        <dbReference type="EMBL" id="QIZ78494.1"/>
    </source>
</evidence>
<feature type="chain" id="PRO_5026037737" evidence="5">
    <location>
        <begin position="19"/>
        <end position="181"/>
    </location>
</feature>
<dbReference type="KEGG" id="fes:HER31_17265"/>
<evidence type="ECO:0000256" key="1">
    <source>
        <dbReference type="ARBA" id="ARBA00004196"/>
    </source>
</evidence>
<dbReference type="GO" id="GO:0015036">
    <property type="term" value="F:disulfide oxidoreductase activity"/>
    <property type="evidence" value="ECO:0007669"/>
    <property type="project" value="UniProtKB-ARBA"/>
</dbReference>
<dbReference type="PROSITE" id="PS00194">
    <property type="entry name" value="THIOREDOXIN_1"/>
    <property type="match status" value="1"/>
</dbReference>
<evidence type="ECO:0000256" key="4">
    <source>
        <dbReference type="ARBA" id="ARBA00023284"/>
    </source>
</evidence>
<proteinExistence type="predicted"/>
<dbReference type="AlphaFoldDB" id="A0A6H1UHH0"/>
<keyword evidence="5" id="KW-0732">Signal</keyword>
<dbReference type="InterPro" id="IPR013740">
    <property type="entry name" value="Redoxin"/>
</dbReference>
<evidence type="ECO:0000313" key="8">
    <source>
        <dbReference type="Proteomes" id="UP000501602"/>
    </source>
</evidence>
<organism evidence="7 8">
    <name type="scientific">Ferrimonas lipolytica</name>
    <dbReference type="NCBI Taxonomy" id="2724191"/>
    <lineage>
        <taxon>Bacteria</taxon>
        <taxon>Pseudomonadati</taxon>
        <taxon>Pseudomonadota</taxon>
        <taxon>Gammaproteobacteria</taxon>
        <taxon>Alteromonadales</taxon>
        <taxon>Ferrimonadaceae</taxon>
        <taxon>Ferrimonas</taxon>
    </lineage>
</organism>
<accession>A0A6H1UHH0</accession>
<evidence type="ECO:0000259" key="6">
    <source>
        <dbReference type="PROSITE" id="PS51352"/>
    </source>
</evidence>
<name>A0A6H1UHH0_9GAMM</name>
<dbReference type="SUPFAM" id="SSF52833">
    <property type="entry name" value="Thioredoxin-like"/>
    <property type="match status" value="1"/>
</dbReference>
<dbReference type="InterPro" id="IPR036249">
    <property type="entry name" value="Thioredoxin-like_sf"/>
</dbReference>
<dbReference type="PANTHER" id="PTHR42852:SF6">
    <property type="entry name" value="THIOL:DISULFIDE INTERCHANGE PROTEIN DSBE"/>
    <property type="match status" value="1"/>
</dbReference>
<feature type="signal peptide" evidence="5">
    <location>
        <begin position="1"/>
        <end position="18"/>
    </location>
</feature>
<keyword evidence="2" id="KW-0201">Cytochrome c-type biogenesis</keyword>
<keyword evidence="4" id="KW-0676">Redox-active center</keyword>
<dbReference type="CDD" id="cd02966">
    <property type="entry name" value="TlpA_like_family"/>
    <property type="match status" value="1"/>
</dbReference>
<keyword evidence="8" id="KW-1185">Reference proteome</keyword>
<sequence length="181" mass="19896">MIRQFLIAIALFTSSVSAFPGAGAAGTDPALKNFIQLSRPQSLESVGFLGPHGQPVQLSDFQGQVTMINLWATWCPPCVRELPSLERFRAEYADKGIVVVPIATDQDPGVVAPFLKQLGMADMSTYYDNRNSFGQILPTDLIPATYILDENGQLVAFVRSFVDWDNPAVRQMLDGYLKPKS</sequence>
<protein>
    <submittedName>
        <fullName evidence="7">TlpA family protein disulfide reductase</fullName>
    </submittedName>
</protein>
<dbReference type="InterPro" id="IPR013766">
    <property type="entry name" value="Thioredoxin_domain"/>
</dbReference>
<dbReference type="Gene3D" id="3.40.30.10">
    <property type="entry name" value="Glutaredoxin"/>
    <property type="match status" value="1"/>
</dbReference>
<evidence type="ECO:0000256" key="3">
    <source>
        <dbReference type="ARBA" id="ARBA00023157"/>
    </source>
</evidence>
<dbReference type="EMBL" id="CP051180">
    <property type="protein sequence ID" value="QIZ78494.1"/>
    <property type="molecule type" value="Genomic_DNA"/>
</dbReference>
<evidence type="ECO:0000256" key="2">
    <source>
        <dbReference type="ARBA" id="ARBA00022748"/>
    </source>
</evidence>
<evidence type="ECO:0000256" key="5">
    <source>
        <dbReference type="SAM" id="SignalP"/>
    </source>
</evidence>
<dbReference type="Proteomes" id="UP000501602">
    <property type="component" value="Chromosome"/>
</dbReference>
<dbReference type="GO" id="GO:0030313">
    <property type="term" value="C:cell envelope"/>
    <property type="evidence" value="ECO:0007669"/>
    <property type="project" value="UniProtKB-SubCell"/>
</dbReference>
<dbReference type="PROSITE" id="PS51352">
    <property type="entry name" value="THIOREDOXIN_2"/>
    <property type="match status" value="1"/>
</dbReference>
<reference evidence="7 8" key="1">
    <citation type="submission" date="2020-04" db="EMBL/GenBank/DDBJ databases">
        <title>Ferrimonas sp. S7 isolated from sea water.</title>
        <authorList>
            <person name="Bae S.S."/>
            <person name="Baek K."/>
        </authorList>
    </citation>
    <scope>NUCLEOTIDE SEQUENCE [LARGE SCALE GENOMIC DNA]</scope>
    <source>
        <strain evidence="7 8">S7</strain>
    </source>
</reference>
<dbReference type="InterPro" id="IPR017937">
    <property type="entry name" value="Thioredoxin_CS"/>
</dbReference>